<accession>A0A7I4YMC9</accession>
<evidence type="ECO:0000313" key="1">
    <source>
        <dbReference type="Proteomes" id="UP000025227"/>
    </source>
</evidence>
<dbReference type="WBParaSite" id="HCON_00108890-00001">
    <property type="protein sequence ID" value="HCON_00108890-00001"/>
    <property type="gene ID" value="HCON_00108890"/>
</dbReference>
<dbReference type="OrthoDB" id="5834672at2759"/>
<proteinExistence type="predicted"/>
<reference evidence="2" key="1">
    <citation type="submission" date="2020-12" db="UniProtKB">
        <authorList>
            <consortium name="WormBaseParasite"/>
        </authorList>
    </citation>
    <scope>IDENTIFICATION</scope>
    <source>
        <strain evidence="2">MHco3</strain>
    </source>
</reference>
<protein>
    <submittedName>
        <fullName evidence="2">PAS_3 domain-containing protein</fullName>
    </submittedName>
</protein>
<keyword evidence="1" id="KW-1185">Reference proteome</keyword>
<evidence type="ECO:0000313" key="2">
    <source>
        <dbReference type="WBParaSite" id="HCON_00108890-00001"/>
    </source>
</evidence>
<organism evidence="1 2">
    <name type="scientific">Haemonchus contortus</name>
    <name type="common">Barber pole worm</name>
    <dbReference type="NCBI Taxonomy" id="6289"/>
    <lineage>
        <taxon>Eukaryota</taxon>
        <taxon>Metazoa</taxon>
        <taxon>Ecdysozoa</taxon>
        <taxon>Nematoda</taxon>
        <taxon>Chromadorea</taxon>
        <taxon>Rhabditida</taxon>
        <taxon>Rhabditina</taxon>
        <taxon>Rhabditomorpha</taxon>
        <taxon>Strongyloidea</taxon>
        <taxon>Trichostrongylidae</taxon>
        <taxon>Haemonchus</taxon>
    </lineage>
</organism>
<sequence length="145" mass="16800">LHCLLVFHYTCSVPHENKRYRVRKVVIPYRPMRKLWLVAVCVPLLLNSPITSEGDPQVWYCSNNLLRNTIEQALSNPNRNVDEIQAFLESSLLPYFNQHDGKWLISVSKFHRLSGYADDEAQNLPTFCAIHDNTKDIHVVVVKVE</sequence>
<name>A0A7I4YMC9_HAECO</name>
<dbReference type="Proteomes" id="UP000025227">
    <property type="component" value="Unplaced"/>
</dbReference>
<dbReference type="AlphaFoldDB" id="A0A7I4YMC9"/>